<evidence type="ECO:0000313" key="2">
    <source>
        <dbReference type="EMBL" id="KJH71719.1"/>
    </source>
</evidence>
<gene>
    <name evidence="2" type="ORF">UH38_11590</name>
</gene>
<keyword evidence="3" id="KW-1185">Reference proteome</keyword>
<keyword evidence="2" id="KW-0378">Hydrolase</keyword>
<comment type="caution">
    <text evidence="2">The sequence shown here is derived from an EMBL/GenBank/DDBJ whole genome shotgun (WGS) entry which is preliminary data.</text>
</comment>
<dbReference type="OrthoDB" id="571432at2"/>
<dbReference type="GO" id="GO:0009307">
    <property type="term" value="P:DNA restriction-modification system"/>
    <property type="evidence" value="ECO:0007669"/>
    <property type="project" value="UniProtKB-KW"/>
</dbReference>
<organism evidence="2 3">
    <name type="scientific">Aliterella atlantica CENA595</name>
    <dbReference type="NCBI Taxonomy" id="1618023"/>
    <lineage>
        <taxon>Bacteria</taxon>
        <taxon>Bacillati</taxon>
        <taxon>Cyanobacteriota</taxon>
        <taxon>Cyanophyceae</taxon>
        <taxon>Chroococcidiopsidales</taxon>
        <taxon>Aliterellaceae</taxon>
        <taxon>Aliterella</taxon>
    </lineage>
</organism>
<name>A0A0D8ZTE4_9CYAN</name>
<dbReference type="Proteomes" id="UP000032452">
    <property type="component" value="Unassembled WGS sequence"/>
</dbReference>
<accession>A0A0D8ZTE4</accession>
<reference evidence="2 3" key="1">
    <citation type="submission" date="2015-02" db="EMBL/GenBank/DDBJ databases">
        <title>Draft genome of a novel marine cyanobacterium (Chroococcales) isolated from South Atlantic Ocean.</title>
        <authorList>
            <person name="Rigonato J."/>
            <person name="Alvarenga D.O."/>
            <person name="Branco L.H."/>
            <person name="Varani A.M."/>
            <person name="Brandini F.P."/>
            <person name="Fiore M.F."/>
        </authorList>
    </citation>
    <scope>NUCLEOTIDE SEQUENCE [LARGE SCALE GENOMIC DNA]</scope>
    <source>
        <strain evidence="2 3">CENA595</strain>
    </source>
</reference>
<sequence>MMQTIPATEITLRQLKQLFGLQQAQDQTFFPEWLETDANLSQTEQNLLDRLKANFGELMEDPPMLENSVKMVVLAPLLDLAGFYRKPFRIETETSVDVEMEDEGIIIRGRIDVLVLKNRLWLLVIESKRSDFAVTRAIPQALAYMLGNADIAQPTFGMITNGNEFLFLKGTRQPTAEYATSRLFSLVNPNNELYTVLQVLKRLGKEVAGNS</sequence>
<keyword evidence="2" id="KW-0255">Endonuclease</keyword>
<evidence type="ECO:0000259" key="1">
    <source>
        <dbReference type="Pfam" id="PF04313"/>
    </source>
</evidence>
<dbReference type="PATRIC" id="fig|1618023.3.peg.4145"/>
<dbReference type="STRING" id="1618023.UH38_11590"/>
<dbReference type="Pfam" id="PF04313">
    <property type="entry name" value="HSDR_N"/>
    <property type="match status" value="1"/>
</dbReference>
<dbReference type="Gene3D" id="3.90.1570.30">
    <property type="match status" value="1"/>
</dbReference>
<dbReference type="AlphaFoldDB" id="A0A0D8ZTE4"/>
<dbReference type="GO" id="GO:0009035">
    <property type="term" value="F:type I site-specific deoxyribonuclease activity"/>
    <property type="evidence" value="ECO:0007669"/>
    <property type="project" value="UniProtKB-EC"/>
</dbReference>
<dbReference type="GO" id="GO:0003677">
    <property type="term" value="F:DNA binding"/>
    <property type="evidence" value="ECO:0007669"/>
    <property type="project" value="UniProtKB-KW"/>
</dbReference>
<dbReference type="EMBL" id="JYON01000010">
    <property type="protein sequence ID" value="KJH71719.1"/>
    <property type="molecule type" value="Genomic_DNA"/>
</dbReference>
<evidence type="ECO:0000313" key="3">
    <source>
        <dbReference type="Proteomes" id="UP000032452"/>
    </source>
</evidence>
<proteinExistence type="predicted"/>
<feature type="domain" description="Restriction endonuclease type I HsdR N-terminal" evidence="1">
    <location>
        <begin position="35"/>
        <end position="173"/>
    </location>
</feature>
<dbReference type="InterPro" id="IPR007409">
    <property type="entry name" value="Restrct_endonuc_type1_HsdR_N"/>
</dbReference>
<keyword evidence="2" id="KW-0540">Nuclease</keyword>
<dbReference type="GO" id="GO:0005524">
    <property type="term" value="F:ATP binding"/>
    <property type="evidence" value="ECO:0007669"/>
    <property type="project" value="UniProtKB-KW"/>
</dbReference>
<protein>
    <submittedName>
        <fullName evidence="2">Restriction endonuclease subunit R</fullName>
    </submittedName>
</protein>